<feature type="transmembrane region" description="Helical" evidence="8">
    <location>
        <begin position="625"/>
        <end position="648"/>
    </location>
</feature>
<dbReference type="Pfam" id="PF05478">
    <property type="entry name" value="Prominin"/>
    <property type="match status" value="1"/>
</dbReference>
<feature type="transmembrane region" description="Helical" evidence="8">
    <location>
        <begin position="12"/>
        <end position="30"/>
    </location>
</feature>
<accession>A0ABD1E156</accession>
<evidence type="ECO:0000256" key="8">
    <source>
        <dbReference type="SAM" id="Phobius"/>
    </source>
</evidence>
<dbReference type="InterPro" id="IPR008795">
    <property type="entry name" value="Prominin"/>
</dbReference>
<evidence type="ECO:0000256" key="2">
    <source>
        <dbReference type="ARBA" id="ARBA00006058"/>
    </source>
</evidence>
<evidence type="ECO:0008006" key="11">
    <source>
        <dbReference type="Google" id="ProtNLM"/>
    </source>
</evidence>
<evidence type="ECO:0000313" key="9">
    <source>
        <dbReference type="EMBL" id="KAL1488315.1"/>
    </source>
</evidence>
<dbReference type="EMBL" id="JBDJPC010000014">
    <property type="protein sequence ID" value="KAL1488315.1"/>
    <property type="molecule type" value="Genomic_DNA"/>
</dbReference>
<keyword evidence="6" id="KW-0325">Glycoprotein</keyword>
<gene>
    <name evidence="9" type="ORF">ABEB36_014793</name>
</gene>
<evidence type="ECO:0000256" key="6">
    <source>
        <dbReference type="ARBA" id="ARBA00023180"/>
    </source>
</evidence>
<comment type="similarity">
    <text evidence="2">Belongs to the prominin family.</text>
</comment>
<comment type="subcellular location">
    <subcellularLocation>
        <location evidence="1">Membrane</location>
        <topology evidence="1">Multi-pass membrane protein</topology>
    </subcellularLocation>
</comment>
<evidence type="ECO:0000256" key="7">
    <source>
        <dbReference type="SAM" id="MobiDB-lite"/>
    </source>
</evidence>
<feature type="compositionally biased region" description="Pro residues" evidence="7">
    <location>
        <begin position="700"/>
        <end position="709"/>
    </location>
</feature>
<feature type="region of interest" description="Disordered" evidence="7">
    <location>
        <begin position="684"/>
        <end position="755"/>
    </location>
</feature>
<keyword evidence="5 8" id="KW-0472">Membrane</keyword>
<evidence type="ECO:0000313" key="10">
    <source>
        <dbReference type="Proteomes" id="UP001566132"/>
    </source>
</evidence>
<feature type="compositionally biased region" description="Polar residues" evidence="7">
    <location>
        <begin position="730"/>
        <end position="745"/>
    </location>
</feature>
<dbReference type="GO" id="GO:0016020">
    <property type="term" value="C:membrane"/>
    <property type="evidence" value="ECO:0007669"/>
    <property type="project" value="UniProtKB-SubCell"/>
</dbReference>
<reference evidence="9 10" key="1">
    <citation type="submission" date="2024-05" db="EMBL/GenBank/DDBJ databases">
        <title>Genetic variation in Jamaican populations of the coffee berry borer (Hypothenemus hampei).</title>
        <authorList>
            <person name="Errbii M."/>
            <person name="Myrie A."/>
        </authorList>
    </citation>
    <scope>NUCLEOTIDE SEQUENCE [LARGE SCALE GENOMIC DNA]</scope>
    <source>
        <strain evidence="9">JA-Hopewell-2020-01-JO</strain>
        <tissue evidence="9">Whole body</tissue>
    </source>
</reference>
<dbReference type="PANTHER" id="PTHR22730:SF1">
    <property type="entry name" value="PROMININ-LIKE PROTEIN"/>
    <property type="match status" value="1"/>
</dbReference>
<keyword evidence="10" id="KW-1185">Reference proteome</keyword>
<proteinExistence type="inferred from homology"/>
<evidence type="ECO:0000256" key="3">
    <source>
        <dbReference type="ARBA" id="ARBA00022692"/>
    </source>
</evidence>
<name>A0ABD1E156_HYPHA</name>
<evidence type="ECO:0000256" key="4">
    <source>
        <dbReference type="ARBA" id="ARBA00022989"/>
    </source>
</evidence>
<comment type="caution">
    <text evidence="9">The sequence shown here is derived from an EMBL/GenBank/DDBJ whole genome shotgun (WGS) entry which is preliminary data.</text>
</comment>
<feature type="transmembrane region" description="Helical" evidence="8">
    <location>
        <begin position="279"/>
        <end position="300"/>
    </location>
</feature>
<keyword evidence="3 8" id="KW-0812">Transmembrane</keyword>
<organism evidence="9 10">
    <name type="scientific">Hypothenemus hampei</name>
    <name type="common">Coffee berry borer</name>
    <dbReference type="NCBI Taxonomy" id="57062"/>
    <lineage>
        <taxon>Eukaryota</taxon>
        <taxon>Metazoa</taxon>
        <taxon>Ecdysozoa</taxon>
        <taxon>Arthropoda</taxon>
        <taxon>Hexapoda</taxon>
        <taxon>Insecta</taxon>
        <taxon>Pterygota</taxon>
        <taxon>Neoptera</taxon>
        <taxon>Endopterygota</taxon>
        <taxon>Coleoptera</taxon>
        <taxon>Polyphaga</taxon>
        <taxon>Cucujiformia</taxon>
        <taxon>Curculionidae</taxon>
        <taxon>Scolytinae</taxon>
        <taxon>Hypothenemus</taxon>
    </lineage>
</organism>
<evidence type="ECO:0000256" key="5">
    <source>
        <dbReference type="ARBA" id="ARBA00023136"/>
    </source>
</evidence>
<feature type="transmembrane region" description="Helical" evidence="8">
    <location>
        <begin position="321"/>
        <end position="349"/>
    </location>
</feature>
<protein>
    <recommendedName>
        <fullName evidence="11">Prominin-1-A</fullName>
    </recommendedName>
</protein>
<keyword evidence="4 8" id="KW-1133">Transmembrane helix</keyword>
<sequence length="755" mass="85490">MNYLLRQQMFYFCKFNIIFIWCPLIAILAANERISKTIGKSPETLSIIFEDFNTFISNTDAQISFVATSSLDIAIEAVRKDLEDIDMFLGVPLQQRLTLETGLDMALDNLLMLKEETAKVSMIVSELQTDCHSAKNAAMELRQKIEQIRHHLFTIQQQCNLKDRPVCFAIQFSGYDRTTSISNLSDEAKIPQLGQYVKEDTFNSSVDSALKNYKNIPSQVAEDTSSHVTEIKSILSGKRTLLYKSTRELNNLARKLSQEVTGSQKAIFTLLDNVVKWDLWRWLAILVVILAVALIWSFLLCGASCGCPITSNTLRILQVSLGLLSITSLFVWTIGAAALFIGGFGQVWLCKPLHDYPRFTVLSTLLNSEGTLYGNEGLLGDFGRKNESIKVAEVLKSCHRDQTAYDTFHLDGHLDIEETLNYDNWNDIKKSFESFLTAKTEVEILSPALQVNLQILSSNTASNLSMLRQEISRKFAGKDLESFADQLNNIARQLLDPIISRRVDNLAFSVRNVVQQEMQKLNDLRGRILYKVTTLEVLLPPLNGKVNQSLSHLKTIQFFLDNQGWKISESVRQQFIGRIETYLKELYGYASRKMTKEIGKCRSLWEIFHATRFHICKLLVDPLNMIAFASFFLIWTFLGIVPVIVKLLQLYNNDSDTRLATSPLYRGSRQGLISNQDRVWMTPSTGSPEELEIAPTSWISPPPRPPPLPMNLSNLSRISQTTTSRRKLSTLASRMTRKSSNQMESPLTKAGTSRK</sequence>
<dbReference type="Proteomes" id="UP001566132">
    <property type="component" value="Unassembled WGS sequence"/>
</dbReference>
<dbReference type="AlphaFoldDB" id="A0ABD1E156"/>
<dbReference type="PANTHER" id="PTHR22730">
    <property type="entry name" value="PROMININ PROM PROTEIN"/>
    <property type="match status" value="1"/>
</dbReference>
<evidence type="ECO:0000256" key="1">
    <source>
        <dbReference type="ARBA" id="ARBA00004141"/>
    </source>
</evidence>